<evidence type="ECO:0000256" key="1">
    <source>
        <dbReference type="SAM" id="Phobius"/>
    </source>
</evidence>
<reference evidence="2" key="1">
    <citation type="submission" date="2019-10" db="EMBL/GenBank/DDBJ databases">
        <authorList>
            <consortium name="DOE Joint Genome Institute"/>
            <person name="Kuo A."/>
            <person name="Miyauchi S."/>
            <person name="Kiss E."/>
            <person name="Drula E."/>
            <person name="Kohler A."/>
            <person name="Sanchez-Garcia M."/>
            <person name="Andreopoulos B."/>
            <person name="Barry K.W."/>
            <person name="Bonito G."/>
            <person name="Buee M."/>
            <person name="Carver A."/>
            <person name="Chen C."/>
            <person name="Cichocki N."/>
            <person name="Clum A."/>
            <person name="Culley D."/>
            <person name="Crous P.W."/>
            <person name="Fauchery L."/>
            <person name="Girlanda M."/>
            <person name="Hayes R."/>
            <person name="Keri Z."/>
            <person name="LaButti K."/>
            <person name="Lipzen A."/>
            <person name="Lombard V."/>
            <person name="Magnuson J."/>
            <person name="Maillard F."/>
            <person name="Morin E."/>
            <person name="Murat C."/>
            <person name="Nolan M."/>
            <person name="Ohm R."/>
            <person name="Pangilinan J."/>
            <person name="Pereira M."/>
            <person name="Perotto S."/>
            <person name="Peter M."/>
            <person name="Riley R."/>
            <person name="Sitrit Y."/>
            <person name="Stielow B."/>
            <person name="Szollosi G."/>
            <person name="Zifcakova L."/>
            <person name="Stursova M."/>
            <person name="Spatafora J.W."/>
            <person name="Tedersoo L."/>
            <person name="Vaario L.-M."/>
            <person name="Yamada A."/>
            <person name="Yan M."/>
            <person name="Wang P."/>
            <person name="Xu J."/>
            <person name="Bruns T."/>
            <person name="Baldrian P."/>
            <person name="Vilgalys R."/>
            <person name="Henrissat B."/>
            <person name="Grigoriev I.V."/>
            <person name="Hibbett D."/>
            <person name="Nagy L.G."/>
            <person name="Martin F.M."/>
        </authorList>
    </citation>
    <scope>NUCLEOTIDE SEQUENCE</scope>
    <source>
        <strain evidence="2">BED1</strain>
    </source>
</reference>
<comment type="caution">
    <text evidence="2">The sequence shown here is derived from an EMBL/GenBank/DDBJ whole genome shotgun (WGS) entry which is preliminary data.</text>
</comment>
<evidence type="ECO:0000313" key="2">
    <source>
        <dbReference type="EMBL" id="KAF8415833.1"/>
    </source>
</evidence>
<organism evidence="2 3">
    <name type="scientific">Boletus edulis BED1</name>
    <dbReference type="NCBI Taxonomy" id="1328754"/>
    <lineage>
        <taxon>Eukaryota</taxon>
        <taxon>Fungi</taxon>
        <taxon>Dikarya</taxon>
        <taxon>Basidiomycota</taxon>
        <taxon>Agaricomycotina</taxon>
        <taxon>Agaricomycetes</taxon>
        <taxon>Agaricomycetidae</taxon>
        <taxon>Boletales</taxon>
        <taxon>Boletineae</taxon>
        <taxon>Boletaceae</taxon>
        <taxon>Boletoideae</taxon>
        <taxon>Boletus</taxon>
    </lineage>
</organism>
<keyword evidence="1" id="KW-1133">Transmembrane helix</keyword>
<protein>
    <submittedName>
        <fullName evidence="2">Uncharacterized protein</fullName>
    </submittedName>
</protein>
<accession>A0AAD4G6E0</accession>
<sequence>MLHRDHRTFGKKHRSCKHPIHIPLVEWHCGKRTCHVNLVICVEGYSSFSSVGISFVSISYSFFIYLIPIARVVPAICMVWFHSRFHFVVYKVARLAPVFPHLRNM</sequence>
<feature type="transmembrane region" description="Helical" evidence="1">
    <location>
        <begin position="58"/>
        <end position="81"/>
    </location>
</feature>
<name>A0AAD4G6E0_BOLED</name>
<keyword evidence="1" id="KW-0812">Transmembrane</keyword>
<keyword evidence="1" id="KW-0472">Membrane</keyword>
<evidence type="ECO:0000313" key="3">
    <source>
        <dbReference type="Proteomes" id="UP001194468"/>
    </source>
</evidence>
<gene>
    <name evidence="2" type="ORF">L210DRAFT_2606591</name>
</gene>
<dbReference type="Proteomes" id="UP001194468">
    <property type="component" value="Unassembled WGS sequence"/>
</dbReference>
<dbReference type="EMBL" id="WHUW01000290">
    <property type="protein sequence ID" value="KAF8415833.1"/>
    <property type="molecule type" value="Genomic_DNA"/>
</dbReference>
<reference evidence="2" key="2">
    <citation type="journal article" date="2020" name="Nat. Commun.">
        <title>Large-scale genome sequencing of mycorrhizal fungi provides insights into the early evolution of symbiotic traits.</title>
        <authorList>
            <person name="Miyauchi S."/>
            <person name="Kiss E."/>
            <person name="Kuo A."/>
            <person name="Drula E."/>
            <person name="Kohler A."/>
            <person name="Sanchez-Garcia M."/>
            <person name="Morin E."/>
            <person name="Andreopoulos B."/>
            <person name="Barry K.W."/>
            <person name="Bonito G."/>
            <person name="Buee M."/>
            <person name="Carver A."/>
            <person name="Chen C."/>
            <person name="Cichocki N."/>
            <person name="Clum A."/>
            <person name="Culley D."/>
            <person name="Crous P.W."/>
            <person name="Fauchery L."/>
            <person name="Girlanda M."/>
            <person name="Hayes R.D."/>
            <person name="Keri Z."/>
            <person name="LaButti K."/>
            <person name="Lipzen A."/>
            <person name="Lombard V."/>
            <person name="Magnuson J."/>
            <person name="Maillard F."/>
            <person name="Murat C."/>
            <person name="Nolan M."/>
            <person name="Ohm R.A."/>
            <person name="Pangilinan J."/>
            <person name="Pereira M.F."/>
            <person name="Perotto S."/>
            <person name="Peter M."/>
            <person name="Pfister S."/>
            <person name="Riley R."/>
            <person name="Sitrit Y."/>
            <person name="Stielow J.B."/>
            <person name="Szollosi G."/>
            <person name="Zifcakova L."/>
            <person name="Stursova M."/>
            <person name="Spatafora J.W."/>
            <person name="Tedersoo L."/>
            <person name="Vaario L.M."/>
            <person name="Yamada A."/>
            <person name="Yan M."/>
            <person name="Wang P."/>
            <person name="Xu J."/>
            <person name="Bruns T."/>
            <person name="Baldrian P."/>
            <person name="Vilgalys R."/>
            <person name="Dunand C."/>
            <person name="Henrissat B."/>
            <person name="Grigoriev I.V."/>
            <person name="Hibbett D."/>
            <person name="Nagy L.G."/>
            <person name="Martin F.M."/>
        </authorList>
    </citation>
    <scope>NUCLEOTIDE SEQUENCE</scope>
    <source>
        <strain evidence="2">BED1</strain>
    </source>
</reference>
<proteinExistence type="predicted"/>
<keyword evidence="3" id="KW-1185">Reference proteome</keyword>
<dbReference type="AlphaFoldDB" id="A0AAD4G6E0"/>